<dbReference type="EMBL" id="CP155571">
    <property type="protein sequence ID" value="XFO70948.1"/>
    <property type="molecule type" value="Genomic_DNA"/>
</dbReference>
<dbReference type="InterPro" id="IPR018573">
    <property type="entry name" value="Restrct_endonuc_II_AlwI"/>
</dbReference>
<dbReference type="Pfam" id="PF09491">
    <property type="entry name" value="RE_AlwI"/>
    <property type="match status" value="1"/>
</dbReference>
<name>A0ABZ3IYL5_SPOA4</name>
<protein>
    <recommendedName>
        <fullName evidence="3">AlwI restriction endonuclease</fullName>
    </recommendedName>
</protein>
<evidence type="ECO:0008006" key="3">
    <source>
        <dbReference type="Google" id="ProtNLM"/>
    </source>
</evidence>
<keyword evidence="2" id="KW-1185">Reference proteome</keyword>
<proteinExistence type="predicted"/>
<dbReference type="CDD" id="cd22316">
    <property type="entry name" value="BspD6I-like"/>
    <property type="match status" value="1"/>
</dbReference>
<organism evidence="1 2">
    <name type="scientific">Sporomusa acidovorans (strain ATCC 49682 / DSM 3132 / Mol)</name>
    <dbReference type="NCBI Taxonomy" id="1123286"/>
    <lineage>
        <taxon>Bacteria</taxon>
        <taxon>Bacillati</taxon>
        <taxon>Bacillota</taxon>
        <taxon>Negativicutes</taxon>
        <taxon>Selenomonadales</taxon>
        <taxon>Sporomusaceae</taxon>
        <taxon>Sporomusa</taxon>
    </lineage>
</organism>
<gene>
    <name evidence="1" type="ORF">SPACI_009480</name>
</gene>
<sequence length="569" mass="65837">MLTKAWYVGNTTVRSAYRIKYALRALAAAGLYHLKGTENENRFARVLADAQVLSMQRLEDNPDADVSDMGRKWRACLTQLGFITPDERLLRRVGINTEPYRITESGRRLLEAQNLPSEQECFLRTLIVQQIPSDLEQFIEIEAFNPLRIVLALLLELERRNLVMRISKNEMASIVQVIGQEAHVNIAADIIEQYRLEEAELNGVERRRFRNAVREEAAARLPSQNAQTLNDYAGTNFRYLKLTGLFVESGNGITLAEHRRTLVRQIMASPFETLPSREYMPRFWQGGLLPTDNLTEAAAAVLELAETLRREFQIEVPLPANLAELEVAEINQLRHNMEQQIFERRELLYAEQQVEQWEEIHRYLQALQNPRTSNMIPNGEAPAYLEWVLWRAFLAIDSLVNMPWEARRFDIDVDFRPRFTAPGNGPDMIFEFEDFVLVVEVTLTASSRQEAAEGEPVRRHVAQYVDRYPDKEVYGLFLANNIDTNTAETFRIGVWYRNDDSSLALRIVPLTLEQFTNLFAQAFRLQGRLEPARLFDLLVRCRAESNAAAPEWKRFIAQYVDRNVQQFQR</sequence>
<reference evidence="1" key="1">
    <citation type="submission" date="2024-05" db="EMBL/GenBank/DDBJ databases">
        <title>Isolation and characterization of Sporomusa carbonis sp. nov., a carboxydotrophic hydrogenogen in the genus of Sporomusa isolated from a charcoal burning pile.</title>
        <authorList>
            <person name="Boeer T."/>
            <person name="Rosenbaum F."/>
            <person name="Eysell L."/>
            <person name="Mueller V."/>
            <person name="Daniel R."/>
            <person name="Poehlein A."/>
        </authorList>
    </citation>
    <scope>NUCLEOTIDE SEQUENCE [LARGE SCALE GENOMIC DNA]</scope>
    <source>
        <strain evidence="1">DSM 3132</strain>
    </source>
</reference>
<evidence type="ECO:0000313" key="1">
    <source>
        <dbReference type="EMBL" id="XFO70948.1"/>
    </source>
</evidence>
<accession>A0ABZ3IYL5</accession>
<dbReference type="Gene3D" id="3.40.91.50">
    <property type="match status" value="1"/>
</dbReference>
<evidence type="ECO:0000313" key="2">
    <source>
        <dbReference type="Proteomes" id="UP000216052"/>
    </source>
</evidence>
<dbReference type="Proteomes" id="UP000216052">
    <property type="component" value="Chromosome"/>
</dbReference>